<comment type="caution">
    <text evidence="1">The sequence shown here is derived from an EMBL/GenBank/DDBJ whole genome shotgun (WGS) entry which is preliminary data.</text>
</comment>
<gene>
    <name evidence="1" type="primary">NCL1_34298</name>
    <name evidence="1" type="ORF">TNIN_449731</name>
</gene>
<dbReference type="AlphaFoldDB" id="A0A8X6JRD7"/>
<proteinExistence type="predicted"/>
<sequence length="218" mass="24429">MWKDEVRVSVGCLMLVIIAEIGEIQKLGVYQIMAEMIIGVTMRMAVKENNDSKAGIDFRTMTGDSTIGDTNLEKEIEIMILLEGTAEIGVRIFRSVLVQGTATDFAQLKAELSKAFPAIRKSKDLETRFYASQPGKNQEPTDFASDLSKLHQKLEQWMSQADMIDHILVRLEPQDRGFNERGYQLGREIQMMILIEATAEIGVRVRISVDAIGCKGDD</sequence>
<reference evidence="1" key="1">
    <citation type="submission" date="2020-08" db="EMBL/GenBank/DDBJ databases">
        <title>Multicomponent nature underlies the extraordinary mechanical properties of spider dragline silk.</title>
        <authorList>
            <person name="Kono N."/>
            <person name="Nakamura H."/>
            <person name="Mori M."/>
            <person name="Yoshida Y."/>
            <person name="Ohtoshi R."/>
            <person name="Malay A.D."/>
            <person name="Moran D.A.P."/>
            <person name="Tomita M."/>
            <person name="Numata K."/>
            <person name="Arakawa K."/>
        </authorList>
    </citation>
    <scope>NUCLEOTIDE SEQUENCE</scope>
</reference>
<organism evidence="1 2">
    <name type="scientific">Trichonephila inaurata madagascariensis</name>
    <dbReference type="NCBI Taxonomy" id="2747483"/>
    <lineage>
        <taxon>Eukaryota</taxon>
        <taxon>Metazoa</taxon>
        <taxon>Ecdysozoa</taxon>
        <taxon>Arthropoda</taxon>
        <taxon>Chelicerata</taxon>
        <taxon>Arachnida</taxon>
        <taxon>Araneae</taxon>
        <taxon>Araneomorphae</taxon>
        <taxon>Entelegynae</taxon>
        <taxon>Araneoidea</taxon>
        <taxon>Nephilidae</taxon>
        <taxon>Trichonephila</taxon>
        <taxon>Trichonephila inaurata</taxon>
    </lineage>
</organism>
<evidence type="ECO:0000313" key="1">
    <source>
        <dbReference type="EMBL" id="GFS31678.1"/>
    </source>
</evidence>
<dbReference type="EMBL" id="BMAV01024262">
    <property type="protein sequence ID" value="GFS31678.1"/>
    <property type="molecule type" value="Genomic_DNA"/>
</dbReference>
<dbReference type="Proteomes" id="UP000886998">
    <property type="component" value="Unassembled WGS sequence"/>
</dbReference>
<name>A0A8X6JRD7_9ARAC</name>
<evidence type="ECO:0000313" key="2">
    <source>
        <dbReference type="Proteomes" id="UP000886998"/>
    </source>
</evidence>
<accession>A0A8X6JRD7</accession>
<protein>
    <submittedName>
        <fullName evidence="1">Uncharacterized protein</fullName>
    </submittedName>
</protein>
<keyword evidence="2" id="KW-1185">Reference proteome</keyword>